<dbReference type="InterPro" id="IPR014284">
    <property type="entry name" value="RNA_pol_sigma-70_dom"/>
</dbReference>
<comment type="caution">
    <text evidence="7">The sequence shown here is derived from an EMBL/GenBank/DDBJ whole genome shotgun (WGS) entry which is preliminary data.</text>
</comment>
<dbReference type="Pfam" id="PF08281">
    <property type="entry name" value="Sigma70_r4_2"/>
    <property type="match status" value="1"/>
</dbReference>
<evidence type="ECO:0000259" key="5">
    <source>
        <dbReference type="Pfam" id="PF04542"/>
    </source>
</evidence>
<proteinExistence type="inferred from homology"/>
<dbReference type="SUPFAM" id="SSF88659">
    <property type="entry name" value="Sigma3 and sigma4 domains of RNA polymerase sigma factors"/>
    <property type="match status" value="1"/>
</dbReference>
<dbReference type="RefSeq" id="WP_270041790.1">
    <property type="nucleotide sequence ID" value="NZ_JAPDOD010000019.1"/>
</dbReference>
<dbReference type="InterPro" id="IPR013324">
    <property type="entry name" value="RNA_pol_sigma_r3/r4-like"/>
</dbReference>
<organism evidence="7 8">
    <name type="scientific">Solirubrobacter ginsenosidimutans</name>
    <dbReference type="NCBI Taxonomy" id="490573"/>
    <lineage>
        <taxon>Bacteria</taxon>
        <taxon>Bacillati</taxon>
        <taxon>Actinomycetota</taxon>
        <taxon>Thermoleophilia</taxon>
        <taxon>Solirubrobacterales</taxon>
        <taxon>Solirubrobacteraceae</taxon>
        <taxon>Solirubrobacter</taxon>
    </lineage>
</organism>
<dbReference type="Pfam" id="PF04542">
    <property type="entry name" value="Sigma70_r2"/>
    <property type="match status" value="1"/>
</dbReference>
<dbReference type="InterPro" id="IPR013249">
    <property type="entry name" value="RNA_pol_sigma70_r4_t2"/>
</dbReference>
<dbReference type="PANTHER" id="PTHR43133:SF25">
    <property type="entry name" value="RNA POLYMERASE SIGMA FACTOR RFAY-RELATED"/>
    <property type="match status" value="1"/>
</dbReference>
<dbReference type="AlphaFoldDB" id="A0A9X3MTZ0"/>
<keyword evidence="3" id="KW-0731">Sigma factor</keyword>
<dbReference type="NCBIfam" id="TIGR02937">
    <property type="entry name" value="sigma70-ECF"/>
    <property type="match status" value="1"/>
</dbReference>
<sequence length="163" mass="17799">MPQDLLPETLPVHIDSLRRAARGMTRTREDAEDLVQDTLLKVLARPRQVGPAGPGPYLHQALRNTHVSSLRTRDRRPVLSPLEPEDTRLVAPSGGEPIEILHTREIIAAINALPQAQREVVAAVDVAGFGYTEAATQLKIPVGTVMSRLHRGRARLATYADAA</sequence>
<protein>
    <submittedName>
        <fullName evidence="7">RNA polymerase sigma factor</fullName>
    </submittedName>
</protein>
<evidence type="ECO:0000256" key="2">
    <source>
        <dbReference type="ARBA" id="ARBA00023015"/>
    </source>
</evidence>
<keyword evidence="4" id="KW-0804">Transcription</keyword>
<dbReference type="InterPro" id="IPR007627">
    <property type="entry name" value="RNA_pol_sigma70_r2"/>
</dbReference>
<dbReference type="GO" id="GO:0016987">
    <property type="term" value="F:sigma factor activity"/>
    <property type="evidence" value="ECO:0007669"/>
    <property type="project" value="UniProtKB-KW"/>
</dbReference>
<evidence type="ECO:0000313" key="7">
    <source>
        <dbReference type="EMBL" id="MDA0162549.1"/>
    </source>
</evidence>
<keyword evidence="8" id="KW-1185">Reference proteome</keyword>
<dbReference type="Proteomes" id="UP001149140">
    <property type="component" value="Unassembled WGS sequence"/>
</dbReference>
<evidence type="ECO:0000256" key="1">
    <source>
        <dbReference type="ARBA" id="ARBA00010641"/>
    </source>
</evidence>
<accession>A0A9X3MTZ0</accession>
<dbReference type="InterPro" id="IPR039425">
    <property type="entry name" value="RNA_pol_sigma-70-like"/>
</dbReference>
<dbReference type="Gene3D" id="1.10.1740.10">
    <property type="match status" value="1"/>
</dbReference>
<keyword evidence="2" id="KW-0805">Transcription regulation</keyword>
<dbReference type="PANTHER" id="PTHR43133">
    <property type="entry name" value="RNA POLYMERASE ECF-TYPE SIGMA FACTO"/>
    <property type="match status" value="1"/>
</dbReference>
<evidence type="ECO:0000256" key="4">
    <source>
        <dbReference type="ARBA" id="ARBA00023163"/>
    </source>
</evidence>
<feature type="domain" description="RNA polymerase sigma-70 region 2" evidence="5">
    <location>
        <begin position="14"/>
        <end position="76"/>
    </location>
</feature>
<evidence type="ECO:0000256" key="3">
    <source>
        <dbReference type="ARBA" id="ARBA00023082"/>
    </source>
</evidence>
<dbReference type="EMBL" id="JAPDOD010000019">
    <property type="protein sequence ID" value="MDA0162549.1"/>
    <property type="molecule type" value="Genomic_DNA"/>
</dbReference>
<dbReference type="InterPro" id="IPR013325">
    <property type="entry name" value="RNA_pol_sigma_r2"/>
</dbReference>
<gene>
    <name evidence="7" type="ORF">OM076_19905</name>
</gene>
<dbReference type="CDD" id="cd06171">
    <property type="entry name" value="Sigma70_r4"/>
    <property type="match status" value="1"/>
</dbReference>
<comment type="similarity">
    <text evidence="1">Belongs to the sigma-70 factor family. ECF subfamily.</text>
</comment>
<evidence type="ECO:0000313" key="8">
    <source>
        <dbReference type="Proteomes" id="UP001149140"/>
    </source>
</evidence>
<evidence type="ECO:0000259" key="6">
    <source>
        <dbReference type="Pfam" id="PF08281"/>
    </source>
</evidence>
<feature type="domain" description="RNA polymerase sigma factor 70 region 4 type 2" evidence="6">
    <location>
        <begin position="104"/>
        <end position="156"/>
    </location>
</feature>
<dbReference type="GO" id="GO:0003677">
    <property type="term" value="F:DNA binding"/>
    <property type="evidence" value="ECO:0007669"/>
    <property type="project" value="InterPro"/>
</dbReference>
<dbReference type="GO" id="GO:0006352">
    <property type="term" value="P:DNA-templated transcription initiation"/>
    <property type="evidence" value="ECO:0007669"/>
    <property type="project" value="InterPro"/>
</dbReference>
<dbReference type="SUPFAM" id="SSF88946">
    <property type="entry name" value="Sigma2 domain of RNA polymerase sigma factors"/>
    <property type="match status" value="1"/>
</dbReference>
<dbReference type="Gene3D" id="1.10.10.10">
    <property type="entry name" value="Winged helix-like DNA-binding domain superfamily/Winged helix DNA-binding domain"/>
    <property type="match status" value="1"/>
</dbReference>
<name>A0A9X3MTZ0_9ACTN</name>
<dbReference type="InterPro" id="IPR036388">
    <property type="entry name" value="WH-like_DNA-bd_sf"/>
</dbReference>
<reference evidence="7" key="1">
    <citation type="submission" date="2022-10" db="EMBL/GenBank/DDBJ databases">
        <title>The WGS of Solirubrobacter ginsenosidimutans DSM 21036.</title>
        <authorList>
            <person name="Jiang Z."/>
        </authorList>
    </citation>
    <scope>NUCLEOTIDE SEQUENCE</scope>
    <source>
        <strain evidence="7">DSM 21036</strain>
    </source>
</reference>